<reference evidence="1" key="1">
    <citation type="submission" date="2018-03" db="EMBL/GenBank/DDBJ databases">
        <authorList>
            <person name="Nunes O.C."/>
            <person name="Lopes A.R."/>
            <person name="Froufe H."/>
            <person name="Munoz-Merida A."/>
            <person name="Barroso C."/>
            <person name="Egas C."/>
        </authorList>
    </citation>
    <scope>NUCLEOTIDE SEQUENCE</scope>
    <source>
        <strain evidence="1">ON4</strain>
    </source>
</reference>
<accession>A0ABT7C825</accession>
<keyword evidence="2" id="KW-1185">Reference proteome</keyword>
<proteinExistence type="predicted"/>
<protein>
    <submittedName>
        <fullName evidence="1">IS21 family transposase</fullName>
    </submittedName>
</protein>
<dbReference type="Proteomes" id="UP001170379">
    <property type="component" value="Unassembled WGS sequence"/>
</dbReference>
<sequence length="71" mass="7001">ARVDEALGEAATYGRFATGDLVSFLEAGVSGPARRADESTSLAQGTAGWAAIGQASAALTGSGENGSEDRA</sequence>
<evidence type="ECO:0000313" key="2">
    <source>
        <dbReference type="Proteomes" id="UP001170379"/>
    </source>
</evidence>
<organism evidence="1 2">
    <name type="scientific">Gulosibacter molinativorax</name>
    <dbReference type="NCBI Taxonomy" id="256821"/>
    <lineage>
        <taxon>Bacteria</taxon>
        <taxon>Bacillati</taxon>
        <taxon>Actinomycetota</taxon>
        <taxon>Actinomycetes</taxon>
        <taxon>Micrococcales</taxon>
        <taxon>Microbacteriaceae</taxon>
        <taxon>Gulosibacter</taxon>
    </lineage>
</organism>
<comment type="caution">
    <text evidence="1">The sequence shown here is derived from an EMBL/GenBank/DDBJ whole genome shotgun (WGS) entry which is preliminary data.</text>
</comment>
<evidence type="ECO:0000313" key="1">
    <source>
        <dbReference type="EMBL" id="MDJ1371358.1"/>
    </source>
</evidence>
<gene>
    <name evidence="1" type="ORF">C7K25_08250</name>
</gene>
<reference evidence="1" key="2">
    <citation type="journal article" date="2022" name="Sci. Rep.">
        <title>In silico prediction of the enzymes involved in the degradation of the herbicide molinate by Gulosibacter molinativorax ON4T.</title>
        <authorList>
            <person name="Lopes A.R."/>
            <person name="Bunin E."/>
            <person name="Viana A.T."/>
            <person name="Froufe H."/>
            <person name="Munoz-Merida A."/>
            <person name="Pinho D."/>
            <person name="Figueiredo J."/>
            <person name="Barroso C."/>
            <person name="Vaz-Moreira I."/>
            <person name="Bellanger X."/>
            <person name="Egas C."/>
            <person name="Nunes O.C."/>
        </authorList>
    </citation>
    <scope>NUCLEOTIDE SEQUENCE</scope>
    <source>
        <strain evidence="1">ON4</strain>
    </source>
</reference>
<feature type="non-terminal residue" evidence="1">
    <location>
        <position position="1"/>
    </location>
</feature>
<name>A0ABT7C825_9MICO</name>
<dbReference type="EMBL" id="PXVD01000011">
    <property type="protein sequence ID" value="MDJ1371358.1"/>
    <property type="molecule type" value="Genomic_DNA"/>
</dbReference>